<reference evidence="4 5" key="1">
    <citation type="journal article" date="2018" name="Science">
        <title>The opium poppy genome and morphinan production.</title>
        <authorList>
            <person name="Guo L."/>
            <person name="Winzer T."/>
            <person name="Yang X."/>
            <person name="Li Y."/>
            <person name="Ning Z."/>
            <person name="He Z."/>
            <person name="Teodor R."/>
            <person name="Lu Y."/>
            <person name="Bowser T.A."/>
            <person name="Graham I.A."/>
            <person name="Ye K."/>
        </authorList>
    </citation>
    <scope>NUCLEOTIDE SEQUENCE [LARGE SCALE GENOMIC DNA]</scope>
    <source>
        <strain evidence="5">cv. HN1</strain>
        <tissue evidence="4">Leaves</tissue>
    </source>
</reference>
<comment type="similarity">
    <text evidence="1">Belongs to the BetVI family.</text>
</comment>
<protein>
    <recommendedName>
        <fullName evidence="3">Bet v I/Major latex protein domain-containing protein</fullName>
    </recommendedName>
</protein>
<dbReference type="GO" id="GO:0005634">
    <property type="term" value="C:nucleus"/>
    <property type="evidence" value="ECO:0007669"/>
    <property type="project" value="TreeGrafter"/>
</dbReference>
<accession>A0A4Y7IJ33</accession>
<dbReference type="GO" id="GO:0005737">
    <property type="term" value="C:cytoplasm"/>
    <property type="evidence" value="ECO:0007669"/>
    <property type="project" value="TreeGrafter"/>
</dbReference>
<sequence>MRYEFISELEVDACADYVWEIYSSPNFPTLAVQFLQNILKSKDILEGDGYTVGSIMRLVLLPGYCLPPFKEKILTVDHDKRLKELQTIEGGYLEMGCTFSKTSFEILVKEKSSCVIKVVTKYEINDDLATSVYGHLHTYFDGCVTLARWVSKHVTEKNARAAN</sequence>
<dbReference type="InterPro" id="IPR000916">
    <property type="entry name" value="Bet_v_I/MLP"/>
</dbReference>
<dbReference type="Gene3D" id="3.30.530.20">
    <property type="match status" value="1"/>
</dbReference>
<dbReference type="GO" id="GO:0010427">
    <property type="term" value="F:abscisic acid binding"/>
    <property type="evidence" value="ECO:0007669"/>
    <property type="project" value="TreeGrafter"/>
</dbReference>
<dbReference type="AlphaFoldDB" id="A0A4Y7IJ33"/>
<dbReference type="PANTHER" id="PTHR31213:SF19">
    <property type="entry name" value="BET V I_MAJOR LATEX PROTEIN DOMAIN-CONTAINING PROTEIN"/>
    <property type="match status" value="1"/>
</dbReference>
<dbReference type="Proteomes" id="UP000316621">
    <property type="component" value="Chromosome 1"/>
</dbReference>
<dbReference type="OrthoDB" id="1879545at2759"/>
<dbReference type="GO" id="GO:0009820">
    <property type="term" value="P:alkaloid metabolic process"/>
    <property type="evidence" value="ECO:0007669"/>
    <property type="project" value="UniProtKB-KW"/>
</dbReference>
<name>A0A4Y7IJ33_PAPSO</name>
<keyword evidence="2" id="KW-0017">Alkaloid metabolism</keyword>
<dbReference type="InterPro" id="IPR050279">
    <property type="entry name" value="Plant_def-hormone_signal"/>
</dbReference>
<evidence type="ECO:0000313" key="5">
    <source>
        <dbReference type="Proteomes" id="UP000316621"/>
    </source>
</evidence>
<feature type="domain" description="Bet v I/Major latex protein" evidence="3">
    <location>
        <begin position="5"/>
        <end position="154"/>
    </location>
</feature>
<evidence type="ECO:0000256" key="2">
    <source>
        <dbReference type="ARBA" id="ARBA00022589"/>
    </source>
</evidence>
<dbReference type="SUPFAM" id="SSF55961">
    <property type="entry name" value="Bet v1-like"/>
    <property type="match status" value="1"/>
</dbReference>
<organism evidence="4 5">
    <name type="scientific">Papaver somniferum</name>
    <name type="common">Opium poppy</name>
    <dbReference type="NCBI Taxonomy" id="3469"/>
    <lineage>
        <taxon>Eukaryota</taxon>
        <taxon>Viridiplantae</taxon>
        <taxon>Streptophyta</taxon>
        <taxon>Embryophyta</taxon>
        <taxon>Tracheophyta</taxon>
        <taxon>Spermatophyta</taxon>
        <taxon>Magnoliopsida</taxon>
        <taxon>Ranunculales</taxon>
        <taxon>Papaveraceae</taxon>
        <taxon>Papaveroideae</taxon>
        <taxon>Papaver</taxon>
    </lineage>
</organism>
<dbReference type="InterPro" id="IPR023393">
    <property type="entry name" value="START-like_dom_sf"/>
</dbReference>
<dbReference type="EMBL" id="CM010715">
    <property type="protein sequence ID" value="RZC47760.1"/>
    <property type="molecule type" value="Genomic_DNA"/>
</dbReference>
<dbReference type="GO" id="GO:0038023">
    <property type="term" value="F:signaling receptor activity"/>
    <property type="evidence" value="ECO:0007669"/>
    <property type="project" value="TreeGrafter"/>
</dbReference>
<dbReference type="Pfam" id="PF00407">
    <property type="entry name" value="Bet_v_1"/>
    <property type="match status" value="1"/>
</dbReference>
<dbReference type="Gramene" id="RZC47760">
    <property type="protein sequence ID" value="RZC47760"/>
    <property type="gene ID" value="C5167_040710"/>
</dbReference>
<proteinExistence type="inferred from homology"/>
<evidence type="ECO:0000256" key="1">
    <source>
        <dbReference type="ARBA" id="ARBA00009744"/>
    </source>
</evidence>
<gene>
    <name evidence="4" type="ORF">C5167_040710</name>
</gene>
<dbReference type="GO" id="GO:0009738">
    <property type="term" value="P:abscisic acid-activated signaling pathway"/>
    <property type="evidence" value="ECO:0007669"/>
    <property type="project" value="TreeGrafter"/>
</dbReference>
<keyword evidence="5" id="KW-1185">Reference proteome</keyword>
<evidence type="ECO:0000313" key="4">
    <source>
        <dbReference type="EMBL" id="RZC47760.1"/>
    </source>
</evidence>
<dbReference type="GO" id="GO:0004864">
    <property type="term" value="F:protein phosphatase inhibitor activity"/>
    <property type="evidence" value="ECO:0007669"/>
    <property type="project" value="TreeGrafter"/>
</dbReference>
<dbReference type="PANTHER" id="PTHR31213">
    <property type="entry name" value="OS08G0374000 PROTEIN-RELATED"/>
    <property type="match status" value="1"/>
</dbReference>
<evidence type="ECO:0000259" key="3">
    <source>
        <dbReference type="Pfam" id="PF00407"/>
    </source>
</evidence>
<dbReference type="GO" id="GO:0006952">
    <property type="term" value="P:defense response"/>
    <property type="evidence" value="ECO:0007669"/>
    <property type="project" value="InterPro"/>
</dbReference>